<evidence type="ECO:0000313" key="1">
    <source>
        <dbReference type="EMBL" id="KAH7910512.1"/>
    </source>
</evidence>
<gene>
    <name evidence="1" type="ORF">BJ138DRAFT_1152706</name>
</gene>
<organism evidence="1 2">
    <name type="scientific">Hygrophoropsis aurantiaca</name>
    <dbReference type="NCBI Taxonomy" id="72124"/>
    <lineage>
        <taxon>Eukaryota</taxon>
        <taxon>Fungi</taxon>
        <taxon>Dikarya</taxon>
        <taxon>Basidiomycota</taxon>
        <taxon>Agaricomycotina</taxon>
        <taxon>Agaricomycetes</taxon>
        <taxon>Agaricomycetidae</taxon>
        <taxon>Boletales</taxon>
        <taxon>Coniophorineae</taxon>
        <taxon>Hygrophoropsidaceae</taxon>
        <taxon>Hygrophoropsis</taxon>
    </lineage>
</organism>
<reference evidence="1" key="1">
    <citation type="journal article" date="2021" name="New Phytol.">
        <title>Evolutionary innovations through gain and loss of genes in the ectomycorrhizal Boletales.</title>
        <authorList>
            <person name="Wu G."/>
            <person name="Miyauchi S."/>
            <person name="Morin E."/>
            <person name="Kuo A."/>
            <person name="Drula E."/>
            <person name="Varga T."/>
            <person name="Kohler A."/>
            <person name="Feng B."/>
            <person name="Cao Y."/>
            <person name="Lipzen A."/>
            <person name="Daum C."/>
            <person name="Hundley H."/>
            <person name="Pangilinan J."/>
            <person name="Johnson J."/>
            <person name="Barry K."/>
            <person name="LaButti K."/>
            <person name="Ng V."/>
            <person name="Ahrendt S."/>
            <person name="Min B."/>
            <person name="Choi I.G."/>
            <person name="Park H."/>
            <person name="Plett J.M."/>
            <person name="Magnuson J."/>
            <person name="Spatafora J.W."/>
            <person name="Nagy L.G."/>
            <person name="Henrissat B."/>
            <person name="Grigoriev I.V."/>
            <person name="Yang Z.L."/>
            <person name="Xu J."/>
            <person name="Martin F.M."/>
        </authorList>
    </citation>
    <scope>NUCLEOTIDE SEQUENCE</scope>
    <source>
        <strain evidence="1">ATCC 28755</strain>
    </source>
</reference>
<protein>
    <submittedName>
        <fullName evidence="1">Major facilitator superfamily domain-containing protein</fullName>
    </submittedName>
</protein>
<proteinExistence type="predicted"/>
<accession>A0ACB8AB67</accession>
<comment type="caution">
    <text evidence="1">The sequence shown here is derived from an EMBL/GenBank/DDBJ whole genome shotgun (WGS) entry which is preliminary data.</text>
</comment>
<dbReference type="EMBL" id="MU267710">
    <property type="protein sequence ID" value="KAH7910512.1"/>
    <property type="molecule type" value="Genomic_DNA"/>
</dbReference>
<sequence>MSSNPQNPDPQALNLATIGEETPLLPQPTKKGKTPLPKAQLSILLLASLSEPISSQCIYPFINQLVSELDITGGDEKKVGYYAGLIESLFFTAQALTVLRWSRLSDVIGRKPVILIGLFGLCISNVAFGLSRTFWTLIISRSVAGLLNGNIGVMKSMIGELADSTNMAQAFATLPLMWCVGVTVGPFTGGILARPHDRFPGVFSGTFWIQYPYFLPCFAAACFTAIGFLTVALFAKETLPSRKDSKRIGFESTLNSQTAADNDVIPSELSAAEQQAPTDEIISFRVLITSPSVMIPIANYGFLALLELAYLALQPLFYSTPTDIGGLGFSPSMIGTWMALYGIIDGVFQVLFLAKIVDRWGAKRIFTTAVVCFFPLITLFPVMSWVIRLQGGVGPAIWALLVLQLILLVIMDMSYATIFIFVTSAAPNKRSLGALNGLGQTTASIARAIAPAMSTSLFALTMEKNLLGGYAVYLILYVMSGILVWLATRLPDQLPERD</sequence>
<dbReference type="Proteomes" id="UP000790377">
    <property type="component" value="Unassembled WGS sequence"/>
</dbReference>
<name>A0ACB8AB67_9AGAM</name>
<keyword evidence="2" id="KW-1185">Reference proteome</keyword>
<evidence type="ECO:0000313" key="2">
    <source>
        <dbReference type="Proteomes" id="UP000790377"/>
    </source>
</evidence>